<feature type="non-terminal residue" evidence="2">
    <location>
        <position position="52"/>
    </location>
</feature>
<evidence type="ECO:0000313" key="2">
    <source>
        <dbReference type="EMBL" id="MCI40604.1"/>
    </source>
</evidence>
<name>A0A392RX13_9FABA</name>
<comment type="caution">
    <text evidence="2">The sequence shown here is derived from an EMBL/GenBank/DDBJ whole genome shotgun (WGS) entry which is preliminary data.</text>
</comment>
<accession>A0A392RX13</accession>
<evidence type="ECO:0000256" key="1">
    <source>
        <dbReference type="SAM" id="MobiDB-lite"/>
    </source>
</evidence>
<sequence length="52" mass="5581">MCYLVKVMAKKKHFPNPLRSTTLQGSTSTKSLPQAPPQGSTSTNSLPQAPPQ</sequence>
<proteinExistence type="predicted"/>
<reference evidence="2 3" key="1">
    <citation type="journal article" date="2018" name="Front. Plant Sci.">
        <title>Red Clover (Trifolium pratense) and Zigzag Clover (T. medium) - A Picture of Genomic Similarities and Differences.</title>
        <authorList>
            <person name="Dluhosova J."/>
            <person name="Istvanek J."/>
            <person name="Nedelnik J."/>
            <person name="Repkova J."/>
        </authorList>
    </citation>
    <scope>NUCLEOTIDE SEQUENCE [LARGE SCALE GENOMIC DNA]</scope>
    <source>
        <strain evidence="3">cv. 10/8</strain>
        <tissue evidence="2">Leaf</tissue>
    </source>
</reference>
<evidence type="ECO:0000313" key="3">
    <source>
        <dbReference type="Proteomes" id="UP000265520"/>
    </source>
</evidence>
<dbReference type="Proteomes" id="UP000265520">
    <property type="component" value="Unassembled WGS sequence"/>
</dbReference>
<dbReference type="EMBL" id="LXQA010281708">
    <property type="protein sequence ID" value="MCI40604.1"/>
    <property type="molecule type" value="Genomic_DNA"/>
</dbReference>
<feature type="compositionally biased region" description="Polar residues" evidence="1">
    <location>
        <begin position="18"/>
        <end position="52"/>
    </location>
</feature>
<dbReference type="AlphaFoldDB" id="A0A392RX13"/>
<organism evidence="2 3">
    <name type="scientific">Trifolium medium</name>
    <dbReference type="NCBI Taxonomy" id="97028"/>
    <lineage>
        <taxon>Eukaryota</taxon>
        <taxon>Viridiplantae</taxon>
        <taxon>Streptophyta</taxon>
        <taxon>Embryophyta</taxon>
        <taxon>Tracheophyta</taxon>
        <taxon>Spermatophyta</taxon>
        <taxon>Magnoliopsida</taxon>
        <taxon>eudicotyledons</taxon>
        <taxon>Gunneridae</taxon>
        <taxon>Pentapetalae</taxon>
        <taxon>rosids</taxon>
        <taxon>fabids</taxon>
        <taxon>Fabales</taxon>
        <taxon>Fabaceae</taxon>
        <taxon>Papilionoideae</taxon>
        <taxon>50 kb inversion clade</taxon>
        <taxon>NPAAA clade</taxon>
        <taxon>Hologalegina</taxon>
        <taxon>IRL clade</taxon>
        <taxon>Trifolieae</taxon>
        <taxon>Trifolium</taxon>
    </lineage>
</organism>
<protein>
    <submittedName>
        <fullName evidence="2">Uncharacterized protein</fullName>
    </submittedName>
</protein>
<keyword evidence="3" id="KW-1185">Reference proteome</keyword>
<feature type="region of interest" description="Disordered" evidence="1">
    <location>
        <begin position="15"/>
        <end position="52"/>
    </location>
</feature>